<proteinExistence type="predicted"/>
<reference evidence="2 3" key="1">
    <citation type="submission" date="2023-02" db="EMBL/GenBank/DDBJ databases">
        <title>LHISI_Scaffold_Assembly.</title>
        <authorList>
            <person name="Stuart O.P."/>
            <person name="Cleave R."/>
            <person name="Magrath M.J.L."/>
            <person name="Mikheyev A.S."/>
        </authorList>
    </citation>
    <scope>NUCLEOTIDE SEQUENCE [LARGE SCALE GENOMIC DNA]</scope>
    <source>
        <strain evidence="2">Daus_M_001</strain>
        <tissue evidence="2">Leg muscle</tissue>
    </source>
</reference>
<accession>A0ABQ9GUR5</accession>
<name>A0ABQ9GUR5_9NEOP</name>
<gene>
    <name evidence="2" type="ORF">PR048_023650</name>
</gene>
<comment type="caution">
    <text evidence="2">The sequence shown here is derived from an EMBL/GenBank/DDBJ whole genome shotgun (WGS) entry which is preliminary data.</text>
</comment>
<feature type="compositionally biased region" description="Low complexity" evidence="1">
    <location>
        <begin position="57"/>
        <end position="68"/>
    </location>
</feature>
<feature type="region of interest" description="Disordered" evidence="1">
    <location>
        <begin position="38"/>
        <end position="68"/>
    </location>
</feature>
<keyword evidence="3" id="KW-1185">Reference proteome</keyword>
<evidence type="ECO:0000313" key="2">
    <source>
        <dbReference type="EMBL" id="KAJ8875751.1"/>
    </source>
</evidence>
<organism evidence="2 3">
    <name type="scientific">Dryococelus australis</name>
    <dbReference type="NCBI Taxonomy" id="614101"/>
    <lineage>
        <taxon>Eukaryota</taxon>
        <taxon>Metazoa</taxon>
        <taxon>Ecdysozoa</taxon>
        <taxon>Arthropoda</taxon>
        <taxon>Hexapoda</taxon>
        <taxon>Insecta</taxon>
        <taxon>Pterygota</taxon>
        <taxon>Neoptera</taxon>
        <taxon>Polyneoptera</taxon>
        <taxon>Phasmatodea</taxon>
        <taxon>Verophasmatodea</taxon>
        <taxon>Anareolatae</taxon>
        <taxon>Phasmatidae</taxon>
        <taxon>Eurycanthinae</taxon>
        <taxon>Dryococelus</taxon>
    </lineage>
</organism>
<sequence length="122" mass="12836">MPRLPALSHSDHMDWPEFDVLTGGPTTSVMWAIRSTSTPAAHHKPKRQCTKCSRVHSSGSAVSTSTSAMSTSADSTLAAHASALRAYVSASKPQASLSWASVPADVSDALNGRPDKPPLIVR</sequence>
<protein>
    <submittedName>
        <fullName evidence="2">Uncharacterized protein</fullName>
    </submittedName>
</protein>
<evidence type="ECO:0000256" key="1">
    <source>
        <dbReference type="SAM" id="MobiDB-lite"/>
    </source>
</evidence>
<dbReference type="Proteomes" id="UP001159363">
    <property type="component" value="Chromosome 8"/>
</dbReference>
<dbReference type="EMBL" id="JARBHB010000009">
    <property type="protein sequence ID" value="KAJ8875751.1"/>
    <property type="molecule type" value="Genomic_DNA"/>
</dbReference>
<evidence type="ECO:0000313" key="3">
    <source>
        <dbReference type="Proteomes" id="UP001159363"/>
    </source>
</evidence>